<dbReference type="GO" id="GO:0004521">
    <property type="term" value="F:RNA endonuclease activity"/>
    <property type="evidence" value="ECO:0007669"/>
    <property type="project" value="TreeGrafter"/>
</dbReference>
<dbReference type="KEGG" id="cyt:cce_4519"/>
<dbReference type="PANTHER" id="PTHR11203">
    <property type="entry name" value="CLEAVAGE AND POLYADENYLATION SPECIFICITY FACTOR FAMILY MEMBER"/>
    <property type="match status" value="1"/>
</dbReference>
<dbReference type="Proteomes" id="UP000001203">
    <property type="component" value="Chromosome circular"/>
</dbReference>
<evidence type="ECO:0000259" key="1">
    <source>
        <dbReference type="SMART" id="SM00849"/>
    </source>
</evidence>
<protein>
    <recommendedName>
        <fullName evidence="1">Metallo-beta-lactamase domain-containing protein</fullName>
    </recommendedName>
</protein>
<gene>
    <name evidence="2" type="ordered locus">cce_4519</name>
</gene>
<dbReference type="InterPro" id="IPR001279">
    <property type="entry name" value="Metallo-B-lactamas"/>
</dbReference>
<dbReference type="InterPro" id="IPR036866">
    <property type="entry name" value="RibonucZ/Hydroxyglut_hydro"/>
</dbReference>
<dbReference type="Gene3D" id="3.60.15.10">
    <property type="entry name" value="Ribonuclease Z/Hydroxyacylglutathione hydrolase-like"/>
    <property type="match status" value="1"/>
</dbReference>
<reference evidence="2 3" key="1">
    <citation type="journal article" date="2008" name="Proc. Natl. Acad. Sci. U.S.A.">
        <title>The genome of Cyanothece 51142, a unicellular diazotrophic cyanobacterium important in the marine nitrogen cycle.</title>
        <authorList>
            <person name="Welsh E.A."/>
            <person name="Liberton M."/>
            <person name="Stoeckel J."/>
            <person name="Loh T."/>
            <person name="Elvitigala T."/>
            <person name="Wang C."/>
            <person name="Wollam A."/>
            <person name="Fulton R.S."/>
            <person name="Clifton S.W."/>
            <person name="Jacobs J.M."/>
            <person name="Aurora R."/>
            <person name="Ghosh B.K."/>
            <person name="Sherman L.A."/>
            <person name="Smith R.D."/>
            <person name="Wilson R.K."/>
            <person name="Pakrasi H.B."/>
        </authorList>
    </citation>
    <scope>NUCLEOTIDE SEQUENCE [LARGE SCALE GENOMIC DNA]</scope>
    <source>
        <strain evidence="3">ATCC 51142 / BH68</strain>
    </source>
</reference>
<proteinExistence type="predicted"/>
<dbReference type="HOGENOM" id="CLU_489866_0_0_3"/>
<feature type="domain" description="Metallo-beta-lactamase" evidence="1">
    <location>
        <begin position="29"/>
        <end position="203"/>
    </location>
</feature>
<dbReference type="EMBL" id="CP000806">
    <property type="protein sequence ID" value="ACB53867.1"/>
    <property type="molecule type" value="Genomic_DNA"/>
</dbReference>
<keyword evidence="3" id="KW-1185">Reference proteome</keyword>
<evidence type="ECO:0000313" key="3">
    <source>
        <dbReference type="Proteomes" id="UP000001203"/>
    </source>
</evidence>
<dbReference type="SUPFAM" id="SSF56281">
    <property type="entry name" value="Metallo-hydrolase/oxidoreductase"/>
    <property type="match status" value="1"/>
</dbReference>
<name>B1WUL3_CROS5</name>
<sequence>MSMSQRPPKAEHRPTRLACLPYGVGHDHEGVCLEVQLGPYRLLLDCGLRDLTPLLNQNQPPVDAVFCSHAHSDHARGLKALHETFPTLPIYASHVTKQLLPLNWPEKNSPKTANFCQGLFWEKPFELFDDLTVQLFRAGHLPGAACILLTYRTVERVYKLLYTGDFSLSNLQLVEGLSIEALRGLSPDILIIEGTYGTMRHPHRRQQEKQLMQRIHECLTHGYSVVLPVPTLGLGQEILKLLRSHHQFTGRDLDIWVDGEVANACDRYLDLLPEFPLSVQNFAKHQPLFWDERICPRLRRLTPQQRGKIGQTPCIVLTDDLTTLYDEGYLLSGLWVMLFPASPHEGETLESPEIVRLMERVSIHSESYVLAEHSDGRNTTQLIHNLRPQHIIFVHGSPINLTDLTSLEELQNRYQLHLPSTGKLVELPIGDTFIQPAAPSPGVYEGELNDVERNITITLPHNIINDPHWRYFADTGLVEARWQGDELVLRGISQRELVSQSNTEKVINDLDCCLTCRHYRGQRCWNSQSPLYGFKVTPEGYCPVFEPLPQQEDEQSP</sequence>
<accession>B1WUL3</accession>
<dbReference type="AlphaFoldDB" id="B1WUL3"/>
<dbReference type="eggNOG" id="COG1236">
    <property type="taxonomic scope" value="Bacteria"/>
</dbReference>
<dbReference type="SMART" id="SM00849">
    <property type="entry name" value="Lactamase_B"/>
    <property type="match status" value="1"/>
</dbReference>
<dbReference type="InterPro" id="IPR050698">
    <property type="entry name" value="MBL"/>
</dbReference>
<dbReference type="STRING" id="43989.cce_4519"/>
<dbReference type="PANTHER" id="PTHR11203:SF37">
    <property type="entry name" value="INTEGRATOR COMPLEX SUBUNIT 11"/>
    <property type="match status" value="1"/>
</dbReference>
<dbReference type="Pfam" id="PF12706">
    <property type="entry name" value="Lactamase_B_2"/>
    <property type="match status" value="1"/>
</dbReference>
<evidence type="ECO:0000313" key="2">
    <source>
        <dbReference type="EMBL" id="ACB53867.1"/>
    </source>
</evidence>
<organism evidence="2 3">
    <name type="scientific">Crocosphaera subtropica (strain ATCC 51142 / BH68)</name>
    <name type="common">Cyanothece sp. (strain ATCC 51142)</name>
    <dbReference type="NCBI Taxonomy" id="43989"/>
    <lineage>
        <taxon>Bacteria</taxon>
        <taxon>Bacillati</taxon>
        <taxon>Cyanobacteriota</taxon>
        <taxon>Cyanophyceae</taxon>
        <taxon>Oscillatoriophycideae</taxon>
        <taxon>Chroococcales</taxon>
        <taxon>Aphanothecaceae</taxon>
        <taxon>Crocosphaera</taxon>
        <taxon>Crocosphaera subtropica</taxon>
    </lineage>
</organism>